<dbReference type="GeneID" id="25741980"/>
<protein>
    <submittedName>
        <fullName evidence="2">Uncharacterized protein</fullName>
    </submittedName>
</protein>
<evidence type="ECO:0000313" key="2">
    <source>
        <dbReference type="EMBL" id="KIY98859.1"/>
    </source>
</evidence>
<dbReference type="EMBL" id="KK102039">
    <property type="protein sequence ID" value="KIY98859.1"/>
    <property type="molecule type" value="Genomic_DNA"/>
</dbReference>
<accession>A0A0D2M5Y2</accession>
<sequence length="302" mass="29917">MALEAALMAAKVSIHDNGDSAQQHSGGSGGGAAAGSGEPGPVRGAGERGGGGGGGGWAGGASGALYRARVSAVQAFVRENRIKEIHSSGQPLDVSLAAQLQDLVRDCGESAAAAIDITSSEALWPLGRPAAGAAPSPPANGAAEGAANGVAPPAGPGGLSQALASDRTGDKQKWLQVLADISLGDDQMRELLRLRAELLEGLGHCLAERRALAERLLAGSLGIKPEPMASSTGRDAAAMPPPPPPGAGPNLQQGGYVDSVAHSSLAAREALTQMQASGGRDPGAPPLASLWGGCVWIVGPVL</sequence>
<proteinExistence type="predicted"/>
<evidence type="ECO:0000313" key="3">
    <source>
        <dbReference type="Proteomes" id="UP000054498"/>
    </source>
</evidence>
<keyword evidence="3" id="KW-1185">Reference proteome</keyword>
<evidence type="ECO:0000256" key="1">
    <source>
        <dbReference type="SAM" id="MobiDB-lite"/>
    </source>
</evidence>
<feature type="compositionally biased region" description="Gly residues" evidence="1">
    <location>
        <begin position="26"/>
        <end position="38"/>
    </location>
</feature>
<feature type="region of interest" description="Disordered" evidence="1">
    <location>
        <begin position="17"/>
        <end position="55"/>
    </location>
</feature>
<feature type="compositionally biased region" description="Low complexity" evidence="1">
    <location>
        <begin position="128"/>
        <end position="152"/>
    </location>
</feature>
<dbReference type="OrthoDB" id="561334at2759"/>
<name>A0A0D2M5Y2_9CHLO</name>
<reference evidence="2 3" key="1">
    <citation type="journal article" date="2013" name="BMC Genomics">
        <title>Reconstruction of the lipid metabolism for the microalga Monoraphidium neglectum from its genome sequence reveals characteristics suitable for biofuel production.</title>
        <authorList>
            <person name="Bogen C."/>
            <person name="Al-Dilaimi A."/>
            <person name="Albersmeier A."/>
            <person name="Wichmann J."/>
            <person name="Grundmann M."/>
            <person name="Rupp O."/>
            <person name="Lauersen K.J."/>
            <person name="Blifernez-Klassen O."/>
            <person name="Kalinowski J."/>
            <person name="Goesmann A."/>
            <person name="Mussgnug J.H."/>
            <person name="Kruse O."/>
        </authorList>
    </citation>
    <scope>NUCLEOTIDE SEQUENCE [LARGE SCALE GENOMIC DNA]</scope>
    <source>
        <strain evidence="2 3">SAG 48.87</strain>
    </source>
</reference>
<dbReference type="AlphaFoldDB" id="A0A0D2M5Y2"/>
<feature type="region of interest" description="Disordered" evidence="1">
    <location>
        <begin position="128"/>
        <end position="165"/>
    </location>
</feature>
<feature type="region of interest" description="Disordered" evidence="1">
    <location>
        <begin position="224"/>
        <end position="254"/>
    </location>
</feature>
<gene>
    <name evidence="2" type="ORF">MNEG_9105</name>
</gene>
<dbReference type="KEGG" id="mng:MNEG_9105"/>
<dbReference type="RefSeq" id="XP_013897879.1">
    <property type="nucleotide sequence ID" value="XM_014042425.1"/>
</dbReference>
<dbReference type="Proteomes" id="UP000054498">
    <property type="component" value="Unassembled WGS sequence"/>
</dbReference>
<organism evidence="2 3">
    <name type="scientific">Monoraphidium neglectum</name>
    <dbReference type="NCBI Taxonomy" id="145388"/>
    <lineage>
        <taxon>Eukaryota</taxon>
        <taxon>Viridiplantae</taxon>
        <taxon>Chlorophyta</taxon>
        <taxon>core chlorophytes</taxon>
        <taxon>Chlorophyceae</taxon>
        <taxon>CS clade</taxon>
        <taxon>Sphaeropleales</taxon>
        <taxon>Selenastraceae</taxon>
        <taxon>Monoraphidium</taxon>
    </lineage>
</organism>